<feature type="compositionally biased region" description="Polar residues" evidence="2">
    <location>
        <begin position="36"/>
        <end position="45"/>
    </location>
</feature>
<accession>A0ABM1V658</accession>
<evidence type="ECO:0000256" key="2">
    <source>
        <dbReference type="SAM" id="MobiDB-lite"/>
    </source>
</evidence>
<evidence type="ECO:0000256" key="1">
    <source>
        <dbReference type="SAM" id="Coils"/>
    </source>
</evidence>
<feature type="region of interest" description="Disordered" evidence="2">
    <location>
        <begin position="812"/>
        <end position="854"/>
    </location>
</feature>
<keyword evidence="4" id="KW-1185">Reference proteome</keyword>
<evidence type="ECO:0000313" key="5">
    <source>
        <dbReference type="RefSeq" id="XP_027771226.1"/>
    </source>
</evidence>
<dbReference type="InterPro" id="IPR056142">
    <property type="entry name" value="DUF7725"/>
</dbReference>
<protein>
    <submittedName>
        <fullName evidence="5">Uncharacterized protein LOC107014441 isoform X4</fullName>
    </submittedName>
</protein>
<feature type="domain" description="DUF7725" evidence="3">
    <location>
        <begin position="618"/>
        <end position="690"/>
    </location>
</feature>
<keyword evidence="1" id="KW-0175">Coiled coil</keyword>
<feature type="region of interest" description="Disordered" evidence="2">
    <location>
        <begin position="309"/>
        <end position="369"/>
    </location>
</feature>
<feature type="region of interest" description="Disordered" evidence="2">
    <location>
        <begin position="31"/>
        <end position="57"/>
    </location>
</feature>
<feature type="coiled-coil region" evidence="1">
    <location>
        <begin position="145"/>
        <end position="238"/>
    </location>
</feature>
<evidence type="ECO:0000259" key="3">
    <source>
        <dbReference type="Pfam" id="PF24851"/>
    </source>
</evidence>
<gene>
    <name evidence="5" type="primary">LOC107014441</name>
</gene>
<evidence type="ECO:0000313" key="4">
    <source>
        <dbReference type="Proteomes" id="UP000694930"/>
    </source>
</evidence>
<dbReference type="RefSeq" id="XP_027771226.1">
    <property type="nucleotide sequence ID" value="XM_027915425.1"/>
</dbReference>
<dbReference type="GeneID" id="107014441"/>
<dbReference type="Pfam" id="PF24851">
    <property type="entry name" value="DUF7725"/>
    <property type="match status" value="1"/>
</dbReference>
<organism evidence="4 5">
    <name type="scientific">Solanum pennellii</name>
    <name type="common">Tomato</name>
    <name type="synonym">Lycopersicon pennellii</name>
    <dbReference type="NCBI Taxonomy" id="28526"/>
    <lineage>
        <taxon>Eukaryota</taxon>
        <taxon>Viridiplantae</taxon>
        <taxon>Streptophyta</taxon>
        <taxon>Embryophyta</taxon>
        <taxon>Tracheophyta</taxon>
        <taxon>Spermatophyta</taxon>
        <taxon>Magnoliopsida</taxon>
        <taxon>eudicotyledons</taxon>
        <taxon>Gunneridae</taxon>
        <taxon>Pentapetalae</taxon>
        <taxon>asterids</taxon>
        <taxon>lamiids</taxon>
        <taxon>Solanales</taxon>
        <taxon>Solanaceae</taxon>
        <taxon>Solanoideae</taxon>
        <taxon>Solaneae</taxon>
        <taxon>Solanum</taxon>
        <taxon>Solanum subgen. Lycopersicon</taxon>
    </lineage>
</organism>
<reference evidence="4" key="1">
    <citation type="journal article" date="2014" name="Nat. Genet.">
        <title>The genome of the stress-tolerant wild tomato species Solanum pennellii.</title>
        <authorList>
            <person name="Bolger A."/>
            <person name="Scossa F."/>
            <person name="Bolger M.E."/>
            <person name="Lanz C."/>
            <person name="Maumus F."/>
            <person name="Tohge T."/>
            <person name="Quesneville H."/>
            <person name="Alseekh S."/>
            <person name="Sorensen I."/>
            <person name="Lichtenstein G."/>
            <person name="Fich E.A."/>
            <person name="Conte M."/>
            <person name="Keller H."/>
            <person name="Schneeberger K."/>
            <person name="Schwacke R."/>
            <person name="Ofner I."/>
            <person name="Vrebalov J."/>
            <person name="Xu Y."/>
            <person name="Osorio S."/>
            <person name="Aflitos S.A."/>
            <person name="Schijlen E."/>
            <person name="Jimenez-Gomez J.M."/>
            <person name="Ryngajllo M."/>
            <person name="Kimura S."/>
            <person name="Kumar R."/>
            <person name="Koenig D."/>
            <person name="Headland L.R."/>
            <person name="Maloof J.N."/>
            <person name="Sinha N."/>
            <person name="van Ham R.C."/>
            <person name="Lankhorst R.K."/>
            <person name="Mao L."/>
            <person name="Vogel A."/>
            <person name="Arsova B."/>
            <person name="Panstruga R."/>
            <person name="Fei Z."/>
            <person name="Rose J.K."/>
            <person name="Zamir D."/>
            <person name="Carrari F."/>
            <person name="Giovannoni J.J."/>
            <person name="Weigel D."/>
            <person name="Usadel B."/>
            <person name="Fernie A.R."/>
        </authorList>
    </citation>
    <scope>NUCLEOTIDE SEQUENCE [LARGE SCALE GENOMIC DNA]</scope>
    <source>
        <strain evidence="4">cv. LA0716</strain>
    </source>
</reference>
<feature type="compositionally biased region" description="Basic and acidic residues" evidence="2">
    <location>
        <begin position="47"/>
        <end position="57"/>
    </location>
</feature>
<dbReference type="Proteomes" id="UP000694930">
    <property type="component" value="Chromosome 3"/>
</dbReference>
<sequence length="854" mass="94059">MEASAAAGVAAAAAARGVALPVSSAQAARKEWRAVSEQSVRNSGSEETERSRLGQSDERLIYEVQQGREPVDVDFCSITIDGTPNNDILQQRLLAVVKQKEEFHQMEVELRAQLIARSEMMEIRNSFDAQIKEHVTANVKLQDQIHERDQRNYELERRMEEKERELNAIRLDHEAAWAKEDLLREQSKELQTYRRERDNSEAERAQHIKQIHDLQEHIQEKERQFVELQEQHRIAQETILFKDEQIREAQTWMTRVQEFDAVQQGELRERTEQYNQLWLAYQRQFGEMERLHMHMQQLQLELAEARGGTYSEGSQVSNLNSKDASHLGQSNGSQLNASGSSTPGESSIGLQNGTVENAPSFASTGHVSTQADHVHGMPVAPSSVLGMTTYLPPGQIAALHPYVMHQQGIPPPLPSHVPQSHVGHFHSVPAVSSLQHWPNQQAAPEGSHISNHNQYTLQPQSTLPRSDSQYDHETTVNGQSLLNVNQGIETQDSVVPASSEDGQSVDKNYLSGVQTHQTLHQISSQFNGALRLDSHEHNNETEVNNVNSSANYMLEPQGLRMGEFSSNADKSSAEISNNVRNSTESVVDTVSSAVLTETYVAGGQKNAYAVGKSAEVNLLDEKALLACIVRTVPPGSGGRIRISSTLPNRLGKMLAPLHWHDYKKKYGKLDEFVANHPELFVIDGDFIQLRGGAQEIIAATAAAAKVAAAAAAPSSYSSLLPPIAVTPMPQNHRLKRVPSVEPTSEKAVFKDYAVVRPANSSDNLQSQISNGASFNSTGGISNVKILTKPRDQMELNASEARTASSVQLNLRNGASADKNDMGSSQNKVSSHGRPGTNLVGRQGRNAGISSGSRR</sequence>
<dbReference type="PANTHER" id="PTHR35766">
    <property type="entry name" value="OS08G0543600 PROTEIN"/>
    <property type="match status" value="1"/>
</dbReference>
<feature type="compositionally biased region" description="Polar residues" evidence="2">
    <location>
        <begin position="311"/>
        <end position="369"/>
    </location>
</feature>
<dbReference type="PANTHER" id="PTHR35766:SF1">
    <property type="entry name" value="OS08G0543600 PROTEIN"/>
    <property type="match status" value="1"/>
</dbReference>
<name>A0ABM1V658_SOLPN</name>
<reference evidence="5" key="2">
    <citation type="submission" date="2025-08" db="UniProtKB">
        <authorList>
            <consortium name="RefSeq"/>
        </authorList>
    </citation>
    <scope>IDENTIFICATION</scope>
</reference>
<proteinExistence type="predicted"/>